<protein>
    <submittedName>
        <fullName evidence="3">Uncharacterized protein</fullName>
    </submittedName>
</protein>
<evidence type="ECO:0000256" key="2">
    <source>
        <dbReference type="SAM" id="MobiDB-lite"/>
    </source>
</evidence>
<dbReference type="AlphaFoldDB" id="A0A7S2TXE2"/>
<reference evidence="3" key="1">
    <citation type="submission" date="2021-01" db="EMBL/GenBank/DDBJ databases">
        <authorList>
            <person name="Corre E."/>
            <person name="Pelletier E."/>
            <person name="Niang G."/>
            <person name="Scheremetjew M."/>
            <person name="Finn R."/>
            <person name="Kale V."/>
            <person name="Holt S."/>
            <person name="Cochrane G."/>
            <person name="Meng A."/>
            <person name="Brown T."/>
            <person name="Cohen L."/>
        </authorList>
    </citation>
    <scope>NUCLEOTIDE SEQUENCE</scope>
    <source>
        <strain evidence="3">CCMP622</strain>
    </source>
</reference>
<evidence type="ECO:0000256" key="1">
    <source>
        <dbReference type="SAM" id="Coils"/>
    </source>
</evidence>
<proteinExistence type="predicted"/>
<keyword evidence="1" id="KW-0175">Coiled coil</keyword>
<name>A0A7S2TXE2_9EUKA</name>
<accession>A0A7S2TXE2</accession>
<evidence type="ECO:0000313" key="3">
    <source>
        <dbReference type="EMBL" id="CAD9772498.1"/>
    </source>
</evidence>
<sequence length="164" mass="19125">MGDIGPLYISDSDDAEDHFQDYAFEDDEILPFPLKRSKIGIIGTPEKTKNIVLKRSIGTQTSQDSRAASDKKIERLQQIIGKLQRRIRKLQGKEEECTKLLQVIKYMRSEVGPTRRKCKPSPRRAQPSTNYEERKGKRHKIYNHLPLIENRKDRIETWNGIISY</sequence>
<feature type="region of interest" description="Disordered" evidence="2">
    <location>
        <begin position="112"/>
        <end position="135"/>
    </location>
</feature>
<feature type="coiled-coil region" evidence="1">
    <location>
        <begin position="66"/>
        <end position="93"/>
    </location>
</feature>
<organism evidence="3">
    <name type="scientific">Lotharella oceanica</name>
    <dbReference type="NCBI Taxonomy" id="641309"/>
    <lineage>
        <taxon>Eukaryota</taxon>
        <taxon>Sar</taxon>
        <taxon>Rhizaria</taxon>
        <taxon>Cercozoa</taxon>
        <taxon>Chlorarachniophyceae</taxon>
        <taxon>Lotharella</taxon>
    </lineage>
</organism>
<gene>
    <name evidence="3" type="ORF">LSP00402_LOCUS16488</name>
</gene>
<dbReference type="EMBL" id="HBHP01026570">
    <property type="protein sequence ID" value="CAD9772498.1"/>
    <property type="molecule type" value="Transcribed_RNA"/>
</dbReference>